<dbReference type="Gene3D" id="3.90.550.10">
    <property type="entry name" value="Spore Coat Polysaccharide Biosynthesis Protein SpsA, Chain A"/>
    <property type="match status" value="1"/>
</dbReference>
<dbReference type="PANTHER" id="PTHR43646:SF3">
    <property type="entry name" value="SLR1566 PROTEIN"/>
    <property type="match status" value="1"/>
</dbReference>
<sequence length="376" mass="41069">MIWIALAACLAWAVLLLGRGFFWRARDDDSDAERLPEPARWPAVCAIVPARNEAETIAATVRGLTAQDYPGPFRLVVVDDRSSDGTGDLARGAGDDRLLVVTGTGKAPGWSGKLYALQQGLEAVKGEGHEFLLFTDADIEHSPDSLRRLVARALADDRDLVSLMARLRCDSLWERWLIPAFVFFFQMLYPFRWSNQPKARTAAAAGGCVLLRRAAFEARGGLLPIKGRIIDDCSLAGLMKGGGSRIWLGLTERVRSLRAYDDIGTIRAMVVRTAYAQLFYNPLVLIGMVAALSLVFLAPPLLAILGGGWARWLGLLAWSGMVLAYAPMLRRFGLSPLRGLALPLVATIYLLFTLDSARAEWAGKGGLWKGETLSRG</sequence>
<feature type="transmembrane region" description="Helical" evidence="1">
    <location>
        <begin position="278"/>
        <end position="297"/>
    </location>
</feature>
<protein>
    <submittedName>
        <fullName evidence="3">Glycosyltransferase</fullName>
        <ecNumber evidence="3">2.4.-.-</ecNumber>
    </submittedName>
</protein>
<dbReference type="GO" id="GO:0016757">
    <property type="term" value="F:glycosyltransferase activity"/>
    <property type="evidence" value="ECO:0007669"/>
    <property type="project" value="UniProtKB-KW"/>
</dbReference>
<evidence type="ECO:0000313" key="3">
    <source>
        <dbReference type="EMBL" id="MBS7809353.1"/>
    </source>
</evidence>
<dbReference type="NCBIfam" id="TIGR03469">
    <property type="entry name" value="HpnB"/>
    <property type="match status" value="1"/>
</dbReference>
<dbReference type="InterPro" id="IPR001173">
    <property type="entry name" value="Glyco_trans_2-like"/>
</dbReference>
<dbReference type="EC" id="2.4.-.-" evidence="3"/>
<keyword evidence="4" id="KW-1185">Reference proteome</keyword>
<keyword evidence="1" id="KW-0812">Transmembrane</keyword>
<keyword evidence="1" id="KW-1133">Transmembrane helix</keyword>
<feature type="transmembrane region" description="Helical" evidence="1">
    <location>
        <begin position="340"/>
        <end position="359"/>
    </location>
</feature>
<dbReference type="EMBL" id="JAHCDA010000001">
    <property type="protein sequence ID" value="MBS7809353.1"/>
    <property type="molecule type" value="Genomic_DNA"/>
</dbReference>
<dbReference type="CDD" id="cd06423">
    <property type="entry name" value="CESA_like"/>
    <property type="match status" value="1"/>
</dbReference>
<proteinExistence type="predicted"/>
<evidence type="ECO:0000256" key="1">
    <source>
        <dbReference type="SAM" id="Phobius"/>
    </source>
</evidence>
<dbReference type="Pfam" id="PF00535">
    <property type="entry name" value="Glycos_transf_2"/>
    <property type="match status" value="1"/>
</dbReference>
<organism evidence="3 4">
    <name type="scientific">Roseococcus pinisoli</name>
    <dbReference type="NCBI Taxonomy" id="2835040"/>
    <lineage>
        <taxon>Bacteria</taxon>
        <taxon>Pseudomonadati</taxon>
        <taxon>Pseudomonadota</taxon>
        <taxon>Alphaproteobacteria</taxon>
        <taxon>Acetobacterales</taxon>
        <taxon>Roseomonadaceae</taxon>
        <taxon>Roseococcus</taxon>
    </lineage>
</organism>
<accession>A0ABS5Q7C7</accession>
<evidence type="ECO:0000259" key="2">
    <source>
        <dbReference type="Pfam" id="PF00535"/>
    </source>
</evidence>
<gene>
    <name evidence="3" type="ORF">KHU32_00295</name>
</gene>
<dbReference type="SUPFAM" id="SSF53448">
    <property type="entry name" value="Nucleotide-diphospho-sugar transferases"/>
    <property type="match status" value="1"/>
</dbReference>
<dbReference type="Proteomes" id="UP000766336">
    <property type="component" value="Unassembled WGS sequence"/>
</dbReference>
<feature type="domain" description="Glycosyltransferase 2-like" evidence="2">
    <location>
        <begin position="46"/>
        <end position="218"/>
    </location>
</feature>
<name>A0ABS5Q7C7_9PROT</name>
<dbReference type="InterPro" id="IPR017832">
    <property type="entry name" value="Glyco_trans_2_hopen-assoc_HpnB"/>
</dbReference>
<keyword evidence="1" id="KW-0472">Membrane</keyword>
<reference evidence="3 4" key="1">
    <citation type="submission" date="2021-05" db="EMBL/GenBank/DDBJ databases">
        <title>Roseococcus sp. XZZS9, whole genome shotgun sequencing project.</title>
        <authorList>
            <person name="Zhao G."/>
            <person name="Shen L."/>
        </authorList>
    </citation>
    <scope>NUCLEOTIDE SEQUENCE [LARGE SCALE GENOMIC DNA]</scope>
    <source>
        <strain evidence="3 4">XZZS9</strain>
    </source>
</reference>
<keyword evidence="3" id="KW-0328">Glycosyltransferase</keyword>
<comment type="caution">
    <text evidence="3">The sequence shown here is derived from an EMBL/GenBank/DDBJ whole genome shotgun (WGS) entry which is preliminary data.</text>
</comment>
<feature type="transmembrane region" description="Helical" evidence="1">
    <location>
        <begin position="309"/>
        <end position="328"/>
    </location>
</feature>
<dbReference type="InterPro" id="IPR029044">
    <property type="entry name" value="Nucleotide-diphossugar_trans"/>
</dbReference>
<dbReference type="RefSeq" id="WP_213668064.1">
    <property type="nucleotide sequence ID" value="NZ_JAHCDA010000001.1"/>
</dbReference>
<keyword evidence="3" id="KW-0808">Transferase</keyword>
<dbReference type="PANTHER" id="PTHR43646">
    <property type="entry name" value="GLYCOSYLTRANSFERASE"/>
    <property type="match status" value="1"/>
</dbReference>
<evidence type="ECO:0000313" key="4">
    <source>
        <dbReference type="Proteomes" id="UP000766336"/>
    </source>
</evidence>